<keyword evidence="3" id="KW-0325">Glycoprotein</keyword>
<comment type="caution">
    <text evidence="4">The sequence shown here is derived from an EMBL/GenBank/DDBJ whole genome shotgun (WGS) entry which is preliminary data.</text>
</comment>
<dbReference type="EMBL" id="QFLI01000010">
    <property type="protein sequence ID" value="PXX97081.1"/>
    <property type="molecule type" value="Genomic_DNA"/>
</dbReference>
<dbReference type="PANTHER" id="PTHR31018:SF3">
    <property type="entry name" value="RECEPTOR PROTEIN-TYROSINE KINASE"/>
    <property type="match status" value="1"/>
</dbReference>
<accession>A0A2V3ZSA6</accession>
<sequence>MIVISALLLFSCSDDDNPFEGNNAHIISFALTVDGVKYPASIANNEIIITVPQNINLASASAEYTASENASLQPDPKTISNWNEEQIFRVNAWNNEFESYKYTINRTDVVDPNNVVLLTQDDVVEFAKKEITKISGNLIIGHTTMPSVEFDTIKDLTPLSKLTAVDLNIVINSSATTCNFGGLSNIKNAGGIYFGSVQEQAKAIKITELEFYNLEKLNRLVINSDSVQSVSFPNLNTVDEVYINSKELKAIDFSSLEKCLGDFNLKGVRNSNYAEKNSNTSIRIIGLPKLKHVGGNLWIENFWKAQELNLSKLNKVDGDLQLQYIRSIAKISLPELNSVTKLLNIKNNDGLTEFSAQKLSSASSIYISSLNEYSLNLANINLPILNEIEKDLTIRFASSNKLNFPELSTVKGELAVETAPFLETISVPKLSNCGSLVLSGTKSLSNFENPNMTKLNSLQLAACSKLKELNTPAVLDGNLGLNFEGKDYDITTLIGLEEVKGTLEINSCGAKNVNITGIKKINKFYFNYSSEIEALSFSDLEEVTEDFEISSLENLASFAAPKLSSVGNDFIIKACVILTDIQLPKLTSITGQLIFYGGSSSWNASNSIITNMDAFSALSNVGSVDINYAGNLNDFSGLKNVIGSLTEDKWSVQNCMYNPDYTAMKNGNYNNN</sequence>
<evidence type="ECO:0000256" key="1">
    <source>
        <dbReference type="ARBA" id="ARBA00004196"/>
    </source>
</evidence>
<comment type="subcellular location">
    <subcellularLocation>
        <location evidence="1">Cell envelope</location>
    </subcellularLocation>
</comment>
<keyword evidence="2" id="KW-0732">Signal</keyword>
<evidence type="ECO:0000256" key="3">
    <source>
        <dbReference type="ARBA" id="ARBA00023180"/>
    </source>
</evidence>
<reference evidence="4 5" key="1">
    <citation type="submission" date="2018-05" db="EMBL/GenBank/DDBJ databases">
        <title>Marinifilum breve JC075T sp. nov., a marine bacterium isolated from Yongle Blue Hole in the South China Sea.</title>
        <authorList>
            <person name="Fu T."/>
        </authorList>
    </citation>
    <scope>NUCLEOTIDE SEQUENCE [LARGE SCALE GENOMIC DNA]</scope>
    <source>
        <strain evidence="4 5">JC075</strain>
    </source>
</reference>
<evidence type="ECO:0000313" key="4">
    <source>
        <dbReference type="EMBL" id="PXX97081.1"/>
    </source>
</evidence>
<dbReference type="Gene3D" id="2.60.40.2340">
    <property type="match status" value="1"/>
</dbReference>
<evidence type="ECO:0000313" key="5">
    <source>
        <dbReference type="Proteomes" id="UP000248079"/>
    </source>
</evidence>
<dbReference type="InterPro" id="IPR051648">
    <property type="entry name" value="CWI-Assembly_Regulator"/>
</dbReference>
<keyword evidence="5" id="KW-1185">Reference proteome</keyword>
<evidence type="ECO:0000256" key="2">
    <source>
        <dbReference type="ARBA" id="ARBA00022729"/>
    </source>
</evidence>
<proteinExistence type="predicted"/>
<gene>
    <name evidence="4" type="ORF">DF185_18845</name>
</gene>
<dbReference type="AlphaFoldDB" id="A0A2V3ZSA6"/>
<dbReference type="Proteomes" id="UP000248079">
    <property type="component" value="Unassembled WGS sequence"/>
</dbReference>
<evidence type="ECO:0008006" key="6">
    <source>
        <dbReference type="Google" id="ProtNLM"/>
    </source>
</evidence>
<protein>
    <recommendedName>
        <fullName evidence="6">Receptor L-domain domain-containing protein</fullName>
    </recommendedName>
</protein>
<organism evidence="4 5">
    <name type="scientific">Marinifilum breve</name>
    <dbReference type="NCBI Taxonomy" id="2184082"/>
    <lineage>
        <taxon>Bacteria</taxon>
        <taxon>Pseudomonadati</taxon>
        <taxon>Bacteroidota</taxon>
        <taxon>Bacteroidia</taxon>
        <taxon>Marinilabiliales</taxon>
        <taxon>Marinifilaceae</taxon>
    </lineage>
</organism>
<dbReference type="PANTHER" id="PTHR31018">
    <property type="entry name" value="SPORULATION-SPECIFIC PROTEIN-RELATED"/>
    <property type="match status" value="1"/>
</dbReference>
<name>A0A2V3ZSA6_9BACT</name>
<dbReference type="SUPFAM" id="SSF52058">
    <property type="entry name" value="L domain-like"/>
    <property type="match status" value="2"/>
</dbReference>
<dbReference type="GO" id="GO:0030313">
    <property type="term" value="C:cell envelope"/>
    <property type="evidence" value="ECO:0007669"/>
    <property type="project" value="UniProtKB-SubCell"/>
</dbReference>